<feature type="domain" description="Exocyst complex component Sec3 coiled-coil" evidence="5">
    <location>
        <begin position="33"/>
        <end position="160"/>
    </location>
</feature>
<reference evidence="7 9" key="2">
    <citation type="submission" date="2018-11" db="EMBL/GenBank/DDBJ databases">
        <authorList>
            <consortium name="Pathogen Informatics"/>
        </authorList>
    </citation>
    <scope>NUCLEOTIDE SEQUENCE [LARGE SCALE GENOMIC DNA]</scope>
</reference>
<evidence type="ECO:0000256" key="3">
    <source>
        <dbReference type="ARBA" id="ARBA00022483"/>
    </source>
</evidence>
<dbReference type="GO" id="GO:0006893">
    <property type="term" value="P:Golgi to plasma membrane transport"/>
    <property type="evidence" value="ECO:0007669"/>
    <property type="project" value="TreeGrafter"/>
</dbReference>
<evidence type="ECO:0000313" key="9">
    <source>
        <dbReference type="Proteomes" id="UP000274756"/>
    </source>
</evidence>
<dbReference type="Proteomes" id="UP000038040">
    <property type="component" value="Unplaced"/>
</dbReference>
<keyword evidence="9" id="KW-1185">Reference proteome</keyword>
<gene>
    <name evidence="7" type="ORF">DME_LOCUS6299</name>
</gene>
<feature type="domain" description="Exocyst complex component Sec3 C-terminal" evidence="6">
    <location>
        <begin position="358"/>
        <end position="659"/>
    </location>
</feature>
<organism evidence="8 10">
    <name type="scientific">Dracunculus medinensis</name>
    <name type="common">Guinea worm</name>
    <dbReference type="NCBI Taxonomy" id="318479"/>
    <lineage>
        <taxon>Eukaryota</taxon>
        <taxon>Metazoa</taxon>
        <taxon>Ecdysozoa</taxon>
        <taxon>Nematoda</taxon>
        <taxon>Chromadorea</taxon>
        <taxon>Rhabditida</taxon>
        <taxon>Spirurina</taxon>
        <taxon>Dracunculoidea</taxon>
        <taxon>Dracunculidae</taxon>
        <taxon>Dracunculus</taxon>
    </lineage>
</organism>
<dbReference type="EMBL" id="UYYG01001155">
    <property type="protein sequence ID" value="VDN56326.1"/>
    <property type="molecule type" value="Genomic_DNA"/>
</dbReference>
<comment type="similarity">
    <text evidence="1">Belongs to the SEC3 family.</text>
</comment>
<dbReference type="PANTHER" id="PTHR16092:SF14">
    <property type="entry name" value="EXOCYST COMPLEX COMPONENT 1 ISOFORM X1"/>
    <property type="match status" value="1"/>
</dbReference>
<dbReference type="AlphaFoldDB" id="A0A0N4U535"/>
<dbReference type="InterPro" id="IPR048628">
    <property type="entry name" value="Sec3_C"/>
</dbReference>
<sequence length="682" mass="79348">MSILRFFQPISAKEEADFRRLLARANLTIGDAEKFASILTEQLQLLDGANIQSIMDSEAAVSDLIALIDRTLEEVNHLDEQLDAFDKLLYHVRDNVEIIEEKDSLGCVERKNMRILRDSLAEFLSVIEIVSEEHIKILQAANLSDPTNISRCCAAARAMQTFWAKKVHPSLNLMLAYKERTELLSELTDSFVEKFMAHLSALFFNLNELIDTPDCHDLVLRKQSERFHALRPFSDLIGWLKNVRPVAYQNIIQRYVQNTKEIYKKEFDRFFESLNYELQRISISERKSTGENAENLKTRDNKFDRQALINLTEIIFGEIGPVVGAEQKFCLRFFHISGEILASVDNSSSVIGDNVDRNPDKQMFDQIKYLLSSLFESLHDHFDKFIKKCCAIQPSIILVIFVLLSKKALGLQNSTCFFSVMVFGRFVVLVKRQFDIFMDYVSHYLMEVRITKKMKIGLLDSIDYFKDVALTAEEAFADAERRTDLDRWYCQLLASLKKGIERAATSQYSKSPFTVVRFENYHHLFSVLSELKIDFLDNEKREARKVYLENLELYVKNSMGRPLEKIHIFFENVEEAMRRGVKADEIAFHQQFSKSELKKVISLYPSREVKKGLNQLYKKAEKHLVDDSQLLQVVWRHMQEEFIKQIKHYIQLIGQCYPNSNIDLEVSIEDVLNYFSQFALEH</sequence>
<dbReference type="GO" id="GO:0000145">
    <property type="term" value="C:exocyst"/>
    <property type="evidence" value="ECO:0007669"/>
    <property type="project" value="InterPro"/>
</dbReference>
<evidence type="ECO:0000313" key="10">
    <source>
        <dbReference type="WBParaSite" id="DME_0000193901-mRNA-1"/>
    </source>
</evidence>
<protein>
    <submittedName>
        <fullName evidence="10">Sec3_C domain-containing protein</fullName>
    </submittedName>
</protein>
<dbReference type="Pfam" id="PF09763">
    <property type="entry name" value="Sec3_CC"/>
    <property type="match status" value="1"/>
</dbReference>
<dbReference type="Proteomes" id="UP000274756">
    <property type="component" value="Unassembled WGS sequence"/>
</dbReference>
<dbReference type="OrthoDB" id="27109at2759"/>
<dbReference type="GO" id="GO:0006887">
    <property type="term" value="P:exocytosis"/>
    <property type="evidence" value="ECO:0007669"/>
    <property type="project" value="UniProtKB-KW"/>
</dbReference>
<evidence type="ECO:0000313" key="8">
    <source>
        <dbReference type="Proteomes" id="UP000038040"/>
    </source>
</evidence>
<dbReference type="GO" id="GO:0005546">
    <property type="term" value="F:phosphatidylinositol-4,5-bisphosphate binding"/>
    <property type="evidence" value="ECO:0007669"/>
    <property type="project" value="TreeGrafter"/>
</dbReference>
<evidence type="ECO:0000256" key="4">
    <source>
        <dbReference type="ARBA" id="ARBA00023054"/>
    </source>
</evidence>
<name>A0A0N4U535_DRAME</name>
<dbReference type="Pfam" id="PF20654">
    <property type="entry name" value="Sec3_C-term"/>
    <property type="match status" value="1"/>
</dbReference>
<reference evidence="10" key="1">
    <citation type="submission" date="2017-02" db="UniProtKB">
        <authorList>
            <consortium name="WormBaseParasite"/>
        </authorList>
    </citation>
    <scope>IDENTIFICATION</scope>
</reference>
<dbReference type="STRING" id="318479.A0A0N4U535"/>
<keyword evidence="4" id="KW-0175">Coiled coil</keyword>
<keyword evidence="3" id="KW-0268">Exocytosis</keyword>
<proteinExistence type="inferred from homology"/>
<keyword evidence="2" id="KW-0813">Transport</keyword>
<evidence type="ECO:0000259" key="6">
    <source>
        <dbReference type="Pfam" id="PF20654"/>
    </source>
</evidence>
<dbReference type="GO" id="GO:0005886">
    <property type="term" value="C:plasma membrane"/>
    <property type="evidence" value="ECO:0007669"/>
    <property type="project" value="TreeGrafter"/>
</dbReference>
<evidence type="ECO:0000256" key="2">
    <source>
        <dbReference type="ARBA" id="ARBA00022448"/>
    </source>
</evidence>
<evidence type="ECO:0000313" key="7">
    <source>
        <dbReference type="EMBL" id="VDN56326.1"/>
    </source>
</evidence>
<accession>A0A0N4U535</accession>
<evidence type="ECO:0000259" key="5">
    <source>
        <dbReference type="Pfam" id="PF09763"/>
    </source>
</evidence>
<dbReference type="WBParaSite" id="DME_0000193901-mRNA-1">
    <property type="protein sequence ID" value="DME_0000193901-mRNA-1"/>
    <property type="gene ID" value="DME_0000193901"/>
</dbReference>
<dbReference type="PANTHER" id="PTHR16092">
    <property type="entry name" value="SEC3/SYNTAXIN-RELATED"/>
    <property type="match status" value="1"/>
</dbReference>
<dbReference type="InterPro" id="IPR019160">
    <property type="entry name" value="Sec3_CC"/>
</dbReference>
<evidence type="ECO:0000256" key="1">
    <source>
        <dbReference type="ARBA" id="ARBA00006518"/>
    </source>
</evidence>